<evidence type="ECO:0000259" key="10">
    <source>
        <dbReference type="Pfam" id="PF12627"/>
    </source>
</evidence>
<comment type="cofactor">
    <cofactor evidence="1">
        <name>Mg(2+)</name>
        <dbReference type="ChEBI" id="CHEBI:18420"/>
    </cofactor>
</comment>
<keyword evidence="6" id="KW-0547">Nucleotide-binding</keyword>
<dbReference type="RefSeq" id="WP_185180866.1">
    <property type="nucleotide sequence ID" value="NZ_JACJVN010000095.1"/>
</dbReference>
<dbReference type="InterPro" id="IPR043519">
    <property type="entry name" value="NT_sf"/>
</dbReference>
<dbReference type="GO" id="GO:0008033">
    <property type="term" value="P:tRNA processing"/>
    <property type="evidence" value="ECO:0007669"/>
    <property type="project" value="UniProtKB-KW"/>
</dbReference>
<reference evidence="11 12" key="1">
    <citation type="submission" date="2020-08" db="EMBL/GenBank/DDBJ databases">
        <title>Cohnella phylogeny.</title>
        <authorList>
            <person name="Dunlap C."/>
        </authorList>
    </citation>
    <scope>NUCLEOTIDE SEQUENCE [LARGE SCALE GENOMIC DNA]</scope>
    <source>
        <strain evidence="11 12">DSM 103658</strain>
    </source>
</reference>
<dbReference type="GO" id="GO:0000166">
    <property type="term" value="F:nucleotide binding"/>
    <property type="evidence" value="ECO:0007669"/>
    <property type="project" value="UniProtKB-KW"/>
</dbReference>
<dbReference type="PANTHER" id="PTHR46173:SF1">
    <property type="entry name" value="CCA TRNA NUCLEOTIDYLTRANSFERASE 1, MITOCHONDRIAL"/>
    <property type="match status" value="1"/>
</dbReference>
<comment type="caution">
    <text evidence="11">The sequence shown here is derived from an EMBL/GenBank/DDBJ whole genome shotgun (WGS) entry which is preliminary data.</text>
</comment>
<dbReference type="Proteomes" id="UP000574133">
    <property type="component" value="Unassembled WGS sequence"/>
</dbReference>
<sequence length="238" mass="25996">MPANSDRAWQAGLAVVRVLEEAGHAAYLVGGCVRDRLLGRPLNDIDIACSARPEEVMSMFARVVPTGLQHGTVTVVENGMTFEVTTFRQEAGYSDSRHPDAVLFVKDIREDLARRDFTINAMAIGPAGTLVDPFGGAEDLKRGVVRCVGDALERFAEDALRMVRAVRFAAEFAFEIDAATWDGLLRRREGLRHVAMERIGAELDKMVCGSGPDRAVELLQASGLLAQVREPPERLPPP</sequence>
<dbReference type="PANTHER" id="PTHR46173">
    <property type="entry name" value="CCA TRNA NUCLEOTIDYLTRANSFERASE 1, MITOCHONDRIAL"/>
    <property type="match status" value="1"/>
</dbReference>
<evidence type="ECO:0000313" key="11">
    <source>
        <dbReference type="EMBL" id="MBB6679608.1"/>
    </source>
</evidence>
<organism evidence="11 12">
    <name type="scientific">Cohnella lubricantis</name>
    <dbReference type="NCBI Taxonomy" id="2163172"/>
    <lineage>
        <taxon>Bacteria</taxon>
        <taxon>Bacillati</taxon>
        <taxon>Bacillota</taxon>
        <taxon>Bacilli</taxon>
        <taxon>Bacillales</taxon>
        <taxon>Paenibacillaceae</taxon>
        <taxon>Cohnella</taxon>
    </lineage>
</organism>
<dbReference type="Gene3D" id="1.10.3090.10">
    <property type="entry name" value="cca-adding enzyme, domain 2"/>
    <property type="match status" value="1"/>
</dbReference>
<dbReference type="InterPro" id="IPR032828">
    <property type="entry name" value="PolyA_RNA-bd"/>
</dbReference>
<keyword evidence="12" id="KW-1185">Reference proteome</keyword>
<keyword evidence="5" id="KW-0479">Metal-binding</keyword>
<evidence type="ECO:0000256" key="5">
    <source>
        <dbReference type="ARBA" id="ARBA00022723"/>
    </source>
</evidence>
<dbReference type="CDD" id="cd05398">
    <property type="entry name" value="NT_ClassII-CCAase"/>
    <property type="match status" value="1"/>
</dbReference>
<dbReference type="Pfam" id="PF01743">
    <property type="entry name" value="PolyA_pol"/>
    <property type="match status" value="1"/>
</dbReference>
<evidence type="ECO:0000256" key="2">
    <source>
        <dbReference type="ARBA" id="ARBA00022679"/>
    </source>
</evidence>
<evidence type="ECO:0000256" key="8">
    <source>
        <dbReference type="RuleBase" id="RU003953"/>
    </source>
</evidence>
<evidence type="ECO:0000256" key="4">
    <source>
        <dbReference type="ARBA" id="ARBA00022695"/>
    </source>
</evidence>
<dbReference type="GO" id="GO:0000049">
    <property type="term" value="F:tRNA binding"/>
    <property type="evidence" value="ECO:0007669"/>
    <property type="project" value="TreeGrafter"/>
</dbReference>
<evidence type="ECO:0000256" key="6">
    <source>
        <dbReference type="ARBA" id="ARBA00022741"/>
    </source>
</evidence>
<dbReference type="InterPro" id="IPR002646">
    <property type="entry name" value="PolA_pol_head_dom"/>
</dbReference>
<protein>
    <submittedName>
        <fullName evidence="11">CCA tRNA nucleotidyltransferase</fullName>
        <ecNumber evidence="11">2.7.7.72</ecNumber>
    </submittedName>
</protein>
<feature type="domain" description="tRNA nucleotidyltransferase/poly(A) polymerase RNA and SrmB- binding" evidence="10">
    <location>
        <begin position="174"/>
        <end position="228"/>
    </location>
</feature>
<evidence type="ECO:0000259" key="9">
    <source>
        <dbReference type="Pfam" id="PF01743"/>
    </source>
</evidence>
<dbReference type="Pfam" id="PF12627">
    <property type="entry name" value="PolyA_pol_RNAbd"/>
    <property type="match status" value="1"/>
</dbReference>
<evidence type="ECO:0000256" key="3">
    <source>
        <dbReference type="ARBA" id="ARBA00022694"/>
    </source>
</evidence>
<proteinExistence type="inferred from homology"/>
<name>A0A841TK67_9BACL</name>
<dbReference type="SUPFAM" id="SSF81891">
    <property type="entry name" value="Poly A polymerase C-terminal region-like"/>
    <property type="match status" value="1"/>
</dbReference>
<keyword evidence="2 8" id="KW-0808">Transferase</keyword>
<dbReference type="AlphaFoldDB" id="A0A841TK67"/>
<dbReference type="GO" id="GO:0046872">
    <property type="term" value="F:metal ion binding"/>
    <property type="evidence" value="ECO:0007669"/>
    <property type="project" value="UniProtKB-KW"/>
</dbReference>
<dbReference type="GO" id="GO:0004810">
    <property type="term" value="F:CCA tRNA nucleotidyltransferase activity"/>
    <property type="evidence" value="ECO:0007669"/>
    <property type="project" value="UniProtKB-EC"/>
</dbReference>
<dbReference type="NCBIfam" id="NF009814">
    <property type="entry name" value="PRK13299.1"/>
    <property type="match status" value="1"/>
</dbReference>
<dbReference type="Gene3D" id="3.30.460.10">
    <property type="entry name" value="Beta Polymerase, domain 2"/>
    <property type="match status" value="1"/>
</dbReference>
<dbReference type="SUPFAM" id="SSF81301">
    <property type="entry name" value="Nucleotidyltransferase"/>
    <property type="match status" value="1"/>
</dbReference>
<gene>
    <name evidence="11" type="ORF">H4Q31_20200</name>
</gene>
<keyword evidence="7" id="KW-0460">Magnesium</keyword>
<feature type="non-terminal residue" evidence="11">
    <location>
        <position position="238"/>
    </location>
</feature>
<dbReference type="EMBL" id="JACJVN010000095">
    <property type="protein sequence ID" value="MBB6679608.1"/>
    <property type="molecule type" value="Genomic_DNA"/>
</dbReference>
<keyword evidence="3" id="KW-0819">tRNA processing</keyword>
<evidence type="ECO:0000256" key="7">
    <source>
        <dbReference type="ARBA" id="ARBA00022842"/>
    </source>
</evidence>
<feature type="domain" description="Poly A polymerase head" evidence="9">
    <location>
        <begin position="26"/>
        <end position="146"/>
    </location>
</feature>
<evidence type="ECO:0000256" key="1">
    <source>
        <dbReference type="ARBA" id="ARBA00001946"/>
    </source>
</evidence>
<dbReference type="EC" id="2.7.7.72" evidence="11"/>
<keyword evidence="4 11" id="KW-0548">Nucleotidyltransferase</keyword>
<keyword evidence="8" id="KW-0694">RNA-binding</keyword>
<dbReference type="PROSITE" id="PS51257">
    <property type="entry name" value="PROKAR_LIPOPROTEIN"/>
    <property type="match status" value="1"/>
</dbReference>
<dbReference type="InterPro" id="IPR050264">
    <property type="entry name" value="Bact_CCA-adding_enz_type3_sf"/>
</dbReference>
<accession>A0A841TK67</accession>
<evidence type="ECO:0000313" key="12">
    <source>
        <dbReference type="Proteomes" id="UP000574133"/>
    </source>
</evidence>
<comment type="similarity">
    <text evidence="8">Belongs to the tRNA nucleotidyltransferase/poly(A) polymerase family.</text>
</comment>